<sequence length="286" mass="32857">MPDKFAATWASHSSITDFLECPRAYYLKNVYRDPTTGHKMTLMAPSLALGQAVHSVLESLSVLPANERITLELLPKFRKEWENVAGEKGGFSGIDQEYRYKKRGEEMLARVYDNPGPLLNLAVKIKKDLLYYWLSEDEELILCGRIDWMEYLQEQDAVHIIDFKTGQKRAENSLQLPIYYLLAVNCQNRTVARASYWYLALDDAPAVLELPDAERARIKILDVARQMKLARQLKKFACPHGTCRACEPFERIVKGEGKLIGADDFRRDVYILPYVNDVDYAEEVIL</sequence>
<dbReference type="AlphaFoldDB" id="A0A1F5SPZ9"/>
<reference evidence="2 3" key="1">
    <citation type="journal article" date="2016" name="Nat. Commun.">
        <title>Thousands of microbial genomes shed light on interconnected biogeochemical processes in an aquifer system.</title>
        <authorList>
            <person name="Anantharaman K."/>
            <person name="Brown C.T."/>
            <person name="Hug L.A."/>
            <person name="Sharon I."/>
            <person name="Castelle C.J."/>
            <person name="Probst A.J."/>
            <person name="Thomas B.C."/>
            <person name="Singh A."/>
            <person name="Wilkins M.J."/>
            <person name="Karaoz U."/>
            <person name="Brodie E.L."/>
            <person name="Williams K.H."/>
            <person name="Hubbard S.S."/>
            <person name="Banfield J.F."/>
        </authorList>
    </citation>
    <scope>NUCLEOTIDE SEQUENCE [LARGE SCALE GENOMIC DNA]</scope>
</reference>
<accession>A0A1F5SPZ9</accession>
<feature type="domain" description="PD-(D/E)XK endonuclease-like" evidence="1">
    <location>
        <begin position="11"/>
        <end position="247"/>
    </location>
</feature>
<comment type="caution">
    <text evidence="2">The sequence shown here is derived from an EMBL/GenBank/DDBJ whole genome shotgun (WGS) entry which is preliminary data.</text>
</comment>
<evidence type="ECO:0000259" key="1">
    <source>
        <dbReference type="Pfam" id="PF12705"/>
    </source>
</evidence>
<organism evidence="2 3">
    <name type="scientific">Candidatus Falkowbacteria bacterium RIFOXYA2_FULL_47_9</name>
    <dbReference type="NCBI Taxonomy" id="1797995"/>
    <lineage>
        <taxon>Bacteria</taxon>
        <taxon>Candidatus Falkowiibacteriota</taxon>
    </lineage>
</organism>
<evidence type="ECO:0000313" key="3">
    <source>
        <dbReference type="Proteomes" id="UP000178925"/>
    </source>
</evidence>
<dbReference type="STRING" id="1797995.A2242_02100"/>
<dbReference type="InterPro" id="IPR038726">
    <property type="entry name" value="PDDEXK_AddAB-type"/>
</dbReference>
<evidence type="ECO:0000313" key="2">
    <source>
        <dbReference type="EMBL" id="OGF28795.1"/>
    </source>
</evidence>
<dbReference type="InterPro" id="IPR011604">
    <property type="entry name" value="PDDEXK-like_dom_sf"/>
</dbReference>
<dbReference type="Pfam" id="PF12705">
    <property type="entry name" value="PDDEXK_1"/>
    <property type="match status" value="1"/>
</dbReference>
<proteinExistence type="predicted"/>
<dbReference type="Gene3D" id="3.90.320.10">
    <property type="match status" value="1"/>
</dbReference>
<gene>
    <name evidence="2" type="ORF">A2242_02100</name>
</gene>
<name>A0A1F5SPZ9_9BACT</name>
<protein>
    <recommendedName>
        <fullName evidence="1">PD-(D/E)XK endonuclease-like domain-containing protein</fullName>
    </recommendedName>
</protein>
<dbReference type="EMBL" id="MFGC01000006">
    <property type="protein sequence ID" value="OGF28795.1"/>
    <property type="molecule type" value="Genomic_DNA"/>
</dbReference>
<dbReference type="Proteomes" id="UP000178925">
    <property type="component" value="Unassembled WGS sequence"/>
</dbReference>